<dbReference type="EMBL" id="DS017018">
    <property type="protein sequence ID" value="KMU90103.1"/>
    <property type="molecule type" value="Genomic_DNA"/>
</dbReference>
<name>A0A0J8UR78_COCIT</name>
<dbReference type="AlphaFoldDB" id="A0A0J8UR78"/>
<protein>
    <submittedName>
        <fullName evidence="2">Uncharacterized protein</fullName>
    </submittedName>
</protein>
<gene>
    <name evidence="2" type="ORF">CIHG_07913</name>
</gene>
<accession>A0A0J8UR78</accession>
<feature type="region of interest" description="Disordered" evidence="1">
    <location>
        <begin position="1"/>
        <end position="23"/>
    </location>
</feature>
<proteinExistence type="predicted"/>
<dbReference type="VEuPathDB" id="FungiDB:CIHG_07913"/>
<evidence type="ECO:0000313" key="3">
    <source>
        <dbReference type="Proteomes" id="UP000054563"/>
    </source>
</evidence>
<evidence type="ECO:0000256" key="1">
    <source>
        <dbReference type="SAM" id="MobiDB-lite"/>
    </source>
</evidence>
<reference evidence="3" key="1">
    <citation type="journal article" date="2010" name="Genome Res.">
        <title>Population genomic sequencing of Coccidioides fungi reveals recent hybridization and transposon control.</title>
        <authorList>
            <person name="Neafsey D.E."/>
            <person name="Barker B.M."/>
            <person name="Sharpton T.J."/>
            <person name="Stajich J.E."/>
            <person name="Park D.J."/>
            <person name="Whiston E."/>
            <person name="Hung C.-Y."/>
            <person name="McMahan C."/>
            <person name="White J."/>
            <person name="Sykes S."/>
            <person name="Heiman D."/>
            <person name="Young S."/>
            <person name="Zeng Q."/>
            <person name="Abouelleil A."/>
            <person name="Aftuck L."/>
            <person name="Bessette D."/>
            <person name="Brown A."/>
            <person name="FitzGerald M."/>
            <person name="Lui A."/>
            <person name="Macdonald J.P."/>
            <person name="Priest M."/>
            <person name="Orbach M.J."/>
            <person name="Galgiani J.N."/>
            <person name="Kirkland T.N."/>
            <person name="Cole G.T."/>
            <person name="Birren B.W."/>
            <person name="Henn M.R."/>
            <person name="Taylor J.W."/>
            <person name="Rounsley S.D."/>
        </authorList>
    </citation>
    <scope>NUCLEOTIDE SEQUENCE [LARGE SCALE GENOMIC DNA]</scope>
    <source>
        <strain evidence="3">H538.4</strain>
    </source>
</reference>
<evidence type="ECO:0000313" key="2">
    <source>
        <dbReference type="EMBL" id="KMU90103.1"/>
    </source>
</evidence>
<sequence length="41" mass="4736">MAAQRPLGYRILPPSGSLPRARRHPLRIHQNRQRALAHGER</sequence>
<organism evidence="2 3">
    <name type="scientific">Coccidioides immitis H538.4</name>
    <dbReference type="NCBI Taxonomy" id="396776"/>
    <lineage>
        <taxon>Eukaryota</taxon>
        <taxon>Fungi</taxon>
        <taxon>Dikarya</taxon>
        <taxon>Ascomycota</taxon>
        <taxon>Pezizomycotina</taxon>
        <taxon>Eurotiomycetes</taxon>
        <taxon>Eurotiomycetidae</taxon>
        <taxon>Onygenales</taxon>
        <taxon>Onygenaceae</taxon>
        <taxon>Coccidioides</taxon>
    </lineage>
</organism>
<dbReference type="Proteomes" id="UP000054563">
    <property type="component" value="Unassembled WGS sequence"/>
</dbReference>